<comment type="caution">
    <text evidence="1">The sequence shown here is derived from an EMBL/GenBank/DDBJ whole genome shotgun (WGS) entry which is preliminary data.</text>
</comment>
<dbReference type="Proteomes" id="UP001283691">
    <property type="component" value="Unassembled WGS sequence"/>
</dbReference>
<protein>
    <submittedName>
        <fullName evidence="1">Uncharacterized protein</fullName>
    </submittedName>
</protein>
<gene>
    <name evidence="1" type="ORF">Q6A80_05190</name>
</gene>
<sequence length="296" mass="34210">MLVVPRDEVVVLSSNVPEIEDGIEVYEPEKIYNLGDVVQMQDCVFESIKDENDSAPIREQNSLAWLYKRKTNRYKVLDSYMNTSTSIDNEMIYEFAVNDVDTICFFGLIAENVKIEIFNSDDELVYEDQKTTYTRYVSNWYEWTVQPGTYKRIIYFRNVPNFYQARLKVTLSLQGGVVSCSHIVYGKSIDFGMTLIDPKPTSSIRNLVAREKNKDGIVKVSNSLIYKRVTLNILIDTSRVSEIQAFLEENSIDPMLFIGVEKDDYDCLTAFGFYKDFEQPIGLDYSQYQIEIEGIV</sequence>
<name>A0AAW9D9X8_9BACT</name>
<organism evidence="1 2">
    <name type="scientific">Aliarcobacter skirrowii</name>
    <dbReference type="NCBI Taxonomy" id="28200"/>
    <lineage>
        <taxon>Bacteria</taxon>
        <taxon>Pseudomonadati</taxon>
        <taxon>Campylobacterota</taxon>
        <taxon>Epsilonproteobacteria</taxon>
        <taxon>Campylobacterales</taxon>
        <taxon>Arcobacteraceae</taxon>
        <taxon>Aliarcobacter</taxon>
    </lineage>
</organism>
<proteinExistence type="predicted"/>
<dbReference type="AlphaFoldDB" id="A0AAW9D9X8"/>
<dbReference type="EMBL" id="JAUQUR010000002">
    <property type="protein sequence ID" value="MDX4069117.1"/>
    <property type="molecule type" value="Genomic_DNA"/>
</dbReference>
<accession>A0AAW9D9X8</accession>
<dbReference type="RefSeq" id="WP_319047881.1">
    <property type="nucleotide sequence ID" value="NZ_JAUQUR010000002.1"/>
</dbReference>
<evidence type="ECO:0000313" key="1">
    <source>
        <dbReference type="EMBL" id="MDX4069117.1"/>
    </source>
</evidence>
<evidence type="ECO:0000313" key="2">
    <source>
        <dbReference type="Proteomes" id="UP001283691"/>
    </source>
</evidence>
<reference evidence="1" key="2">
    <citation type="submission" date="2023-07" db="EMBL/GenBank/DDBJ databases">
        <authorList>
            <person name="Zhang M."/>
            <person name="Zhou G."/>
        </authorList>
    </citation>
    <scope>NUCLEOTIDE SEQUENCE</scope>
    <source>
        <strain evidence="1">BJSY19SF1-2</strain>
    </source>
</reference>
<reference evidence="1" key="1">
    <citation type="journal article" date="2023" name="Front. Microbiol.">
        <title>Genomic diversity and taxonomic marker for Arcobacter species.</title>
        <authorList>
            <person name="Zhou G."/>
            <person name="Gu Y."/>
            <person name="Wang H."/>
            <person name="Chen X."/>
            <person name="Zhang X."/>
            <person name="Shao Z."/>
            <person name="Yan X."/>
            <person name="Zhang J."/>
            <person name="Zhang M."/>
        </authorList>
    </citation>
    <scope>NUCLEOTIDE SEQUENCE</scope>
    <source>
        <strain evidence="1">BJSY19SF1-2</strain>
    </source>
</reference>